<evidence type="ECO:0000256" key="1">
    <source>
        <dbReference type="ARBA" id="ARBA00006484"/>
    </source>
</evidence>
<dbReference type="Gene3D" id="3.40.50.720">
    <property type="entry name" value="NAD(P)-binding Rossmann-like Domain"/>
    <property type="match status" value="2"/>
</dbReference>
<dbReference type="PANTHER" id="PTHR43157">
    <property type="entry name" value="PHOSPHATIDYLINOSITOL-GLYCAN BIOSYNTHESIS CLASS F PROTEIN-RELATED"/>
    <property type="match status" value="1"/>
</dbReference>
<comment type="caution">
    <text evidence="3">The sequence shown here is derived from an EMBL/GenBank/DDBJ whole genome shotgun (WGS) entry which is preliminary data.</text>
</comment>
<dbReference type="InterPro" id="IPR036291">
    <property type="entry name" value="NAD(P)-bd_dom_sf"/>
</dbReference>
<dbReference type="EMBL" id="JAAWVQ010002060">
    <property type="protein sequence ID" value="MBN3270516.1"/>
    <property type="molecule type" value="Genomic_DNA"/>
</dbReference>
<protein>
    <submittedName>
        <fullName evidence="3">RDH12 dehydrogenase</fullName>
    </submittedName>
</protein>
<organism evidence="3 4">
    <name type="scientific">Polyodon spathula</name>
    <name type="common">North American paddlefish</name>
    <name type="synonym">Squalus spathula</name>
    <dbReference type="NCBI Taxonomy" id="7913"/>
    <lineage>
        <taxon>Eukaryota</taxon>
        <taxon>Metazoa</taxon>
        <taxon>Chordata</taxon>
        <taxon>Craniata</taxon>
        <taxon>Vertebrata</taxon>
        <taxon>Euteleostomi</taxon>
        <taxon>Actinopterygii</taxon>
        <taxon>Chondrostei</taxon>
        <taxon>Acipenseriformes</taxon>
        <taxon>Polyodontidae</taxon>
        <taxon>Polyodon</taxon>
    </lineage>
</organism>
<comment type="similarity">
    <text evidence="1">Belongs to the short-chain dehydrogenases/reductases (SDR) family.</text>
</comment>
<name>A0ABS2X8Z9_POLSP</name>
<accession>A0ABS2X8Z9</accession>
<proteinExistence type="inferred from homology"/>
<reference evidence="3" key="1">
    <citation type="journal article" date="2021" name="Cell">
        <title>Tracing the genetic footprints of vertebrate landing in non-teleost ray-finned fishes.</title>
        <authorList>
            <person name="Bi X."/>
            <person name="Wang K."/>
            <person name="Yang L."/>
            <person name="Pan H."/>
            <person name="Jiang H."/>
            <person name="Wei Q."/>
            <person name="Fang M."/>
            <person name="Yu H."/>
            <person name="Zhu C."/>
            <person name="Cai Y."/>
            <person name="He Y."/>
            <person name="Gan X."/>
            <person name="Zeng H."/>
            <person name="Yu D."/>
            <person name="Zhu Y."/>
            <person name="Jiang H."/>
            <person name="Qiu Q."/>
            <person name="Yang H."/>
            <person name="Zhang Y.E."/>
            <person name="Wang W."/>
            <person name="Zhu M."/>
            <person name="He S."/>
            <person name="Zhang G."/>
        </authorList>
    </citation>
    <scope>NUCLEOTIDE SEQUENCE</scope>
    <source>
        <strain evidence="3">Pddl_001</strain>
    </source>
</reference>
<evidence type="ECO:0000256" key="2">
    <source>
        <dbReference type="ARBA" id="ARBA00023002"/>
    </source>
</evidence>
<feature type="non-terminal residue" evidence="3">
    <location>
        <position position="623"/>
    </location>
</feature>
<sequence>ISYRNFIIKNWSSDARLDGKTAIVTNANTGIGKEAARDLARRDKYLLVQVILACRDMEKARDAANNIINDTGSNTVIPCKLDLADTKSIYEFADHIYNMEKPVSILINNAGIAMCPYSTTTDGFEMQFGVNHLGHFFLTFLLLDLLKQSSPARIINLSSITHSMGKIQFDDLNSEKSYHPVKAYVQSKLAKVLFTRELARRLEGTGVTAYAVDPGVVYTSAVRHMKSFIQMFVKAFQFLIRTPAEGAYTTLYFAVTPELAKESGSYYCNCTRANCSRAASDDESARKLWKVSCHLLGIRNFFCRPWSSDARLEGKTVIITGANTGIGKETALDLARRGARIIMACRDMEKAEGAQKEIIAESGNENIIVKKLDLSDTKTIREFAEQINKDESQVNILINNAGIMMCPYSKTKDGFEMQFGVNHLGHFLLVHLLIDLIKKSPPARIVNVASVAHRWGTMNFEDINSEKSYDSMKAYGQSKLANILFTRELAQRLEEGTVDRGLPINDDRQHHGNTTAGTRTANALAGTGVTTYALHPGIVNTELGRHLNCAKKMAMQVVRPFTKSSIKGAQTSIYCAVEPGLERETGGYYSDCAPASSSRNATDVEVAKKLWAVSCHMLGITWD</sequence>
<dbReference type="SUPFAM" id="SSF51735">
    <property type="entry name" value="NAD(P)-binding Rossmann-fold domains"/>
    <property type="match status" value="2"/>
</dbReference>
<dbReference type="Proteomes" id="UP001166093">
    <property type="component" value="Unassembled WGS sequence"/>
</dbReference>
<dbReference type="Pfam" id="PF00106">
    <property type="entry name" value="adh_short"/>
    <property type="match status" value="2"/>
</dbReference>
<keyword evidence="4" id="KW-1185">Reference proteome</keyword>
<evidence type="ECO:0000313" key="3">
    <source>
        <dbReference type="EMBL" id="MBN3270516.1"/>
    </source>
</evidence>
<dbReference type="PRINTS" id="PR00080">
    <property type="entry name" value="SDRFAMILY"/>
</dbReference>
<dbReference type="InterPro" id="IPR002347">
    <property type="entry name" value="SDR_fam"/>
</dbReference>
<evidence type="ECO:0000313" key="4">
    <source>
        <dbReference type="Proteomes" id="UP001166093"/>
    </source>
</evidence>
<keyword evidence="2" id="KW-0560">Oxidoreductase</keyword>
<dbReference type="PRINTS" id="PR00081">
    <property type="entry name" value="GDHRDH"/>
</dbReference>
<dbReference type="PANTHER" id="PTHR43157:SF27">
    <property type="entry name" value="RETINOL DEHYDROGENASE 12, LIKE"/>
    <property type="match status" value="1"/>
</dbReference>
<gene>
    <name evidence="3" type="primary">Rdh12_3</name>
    <name evidence="3" type="ORF">GTO93_0022448</name>
</gene>
<feature type="non-terminal residue" evidence="3">
    <location>
        <position position="1"/>
    </location>
</feature>